<dbReference type="AlphaFoldDB" id="A0A0P1KSL4"/>
<evidence type="ECO:0000313" key="3">
    <source>
        <dbReference type="Proteomes" id="UP000236544"/>
    </source>
</evidence>
<name>A0A0P1KSL4_9SACH</name>
<dbReference type="InterPro" id="IPR014842">
    <property type="entry name" value="AFT"/>
</dbReference>
<sequence length="520" mass="58335">MDQSTLDAFHGELIQTSPSLDFLLAEDSPLSTVDTVGTGTTSNTESSGPDFTNGTPSWNDTASLNNMLSENALESINRQRAQNKLIHLDPIPDFQDRNEIKPWLQKIFYPQGIEIVIERSDSIKVVFKCKASKRGRASRKQAGCGSLPEEKENPESPLAVKRVQQANKKKRSVSPYNTCPFRVRATYSLKRKKWNIVVMNNGHSHPLKFNADSDDYKKFKNYLREHEDWDAVKKFDELECRTRFNLPTQPQPIPCDCGLTQEIESFNIVLPTSDSLANSTDKTVSKPRHKSSRRSNKQMATALSRNSTPLGFLDESPSQSAPSEQEPRRIKQESTGTPHELHSGMSGLSPIQNFDASMTAWDPHALASQSEEIDFTDLFLRPLPRAKQDPIFEKPQVPNSPGRDQQWNASKHFMDDLQFQLAPVGETSHTSNVHCILPSSTETHLNCDAMDADSQHVFSHHKVQQQDPSIPHSSPANGMLSSDLDNMHLTGQQMQVSHPDSGLSWEPQHSNDPHGYSNDF</sequence>
<accession>A0A0P1KSL4</accession>
<feature type="compositionally biased region" description="Low complexity" evidence="1">
    <location>
        <begin position="33"/>
        <end position="48"/>
    </location>
</feature>
<feature type="region of interest" description="Disordered" evidence="1">
    <location>
        <begin position="463"/>
        <end position="520"/>
    </location>
</feature>
<dbReference type="GO" id="GO:0045944">
    <property type="term" value="P:positive regulation of transcription by RNA polymerase II"/>
    <property type="evidence" value="ECO:0007669"/>
    <property type="project" value="InterPro"/>
</dbReference>
<dbReference type="EMBL" id="LN890539">
    <property type="protein sequence ID" value="CUS23189.1"/>
    <property type="molecule type" value="Genomic_DNA"/>
</dbReference>
<reference evidence="3" key="1">
    <citation type="submission" date="2015-10" db="EMBL/GenBank/DDBJ databases">
        <authorList>
            <person name="Devillers H."/>
        </authorList>
    </citation>
    <scope>NUCLEOTIDE SEQUENCE [LARGE SCALE GENOMIC DNA]</scope>
</reference>
<gene>
    <name evidence="2" type="ORF">LAQU0_S08e04082g</name>
</gene>
<feature type="region of interest" description="Disordered" evidence="1">
    <location>
        <begin position="276"/>
        <end position="343"/>
    </location>
</feature>
<dbReference type="GO" id="GO:0010106">
    <property type="term" value="P:cellular response to iron ion starvation"/>
    <property type="evidence" value="ECO:0007669"/>
    <property type="project" value="InterPro"/>
</dbReference>
<dbReference type="Proteomes" id="UP000236544">
    <property type="component" value="Unassembled WGS sequence"/>
</dbReference>
<feature type="compositionally biased region" description="Low complexity" evidence="1">
    <location>
        <begin position="315"/>
        <end position="324"/>
    </location>
</feature>
<proteinExistence type="predicted"/>
<feature type="compositionally biased region" description="Polar residues" evidence="1">
    <location>
        <begin position="465"/>
        <end position="498"/>
    </location>
</feature>
<feature type="region of interest" description="Disordered" evidence="1">
    <location>
        <begin position="33"/>
        <end position="55"/>
    </location>
</feature>
<evidence type="ECO:0000313" key="2">
    <source>
        <dbReference type="EMBL" id="CUS23189.1"/>
    </source>
</evidence>
<protein>
    <submittedName>
        <fullName evidence="2">LAQU0S08e04082g1_1</fullName>
    </submittedName>
</protein>
<evidence type="ECO:0000256" key="1">
    <source>
        <dbReference type="SAM" id="MobiDB-lite"/>
    </source>
</evidence>
<feature type="compositionally biased region" description="Polar residues" evidence="1">
    <location>
        <begin position="297"/>
        <end position="309"/>
    </location>
</feature>
<keyword evidence="3" id="KW-1185">Reference proteome</keyword>
<dbReference type="GO" id="GO:0000981">
    <property type="term" value="F:DNA-binding transcription factor activity, RNA polymerase II-specific"/>
    <property type="evidence" value="ECO:0007669"/>
    <property type="project" value="InterPro"/>
</dbReference>
<feature type="compositionally biased region" description="Basic residues" evidence="1">
    <location>
        <begin position="285"/>
        <end position="296"/>
    </location>
</feature>
<dbReference type="Pfam" id="PF08731">
    <property type="entry name" value="AFT"/>
    <property type="match status" value="1"/>
</dbReference>
<organism evidence="2 3">
    <name type="scientific">Lachancea quebecensis</name>
    <dbReference type="NCBI Taxonomy" id="1654605"/>
    <lineage>
        <taxon>Eukaryota</taxon>
        <taxon>Fungi</taxon>
        <taxon>Dikarya</taxon>
        <taxon>Ascomycota</taxon>
        <taxon>Saccharomycotina</taxon>
        <taxon>Saccharomycetes</taxon>
        <taxon>Saccharomycetales</taxon>
        <taxon>Saccharomycetaceae</taxon>
        <taxon>Lachancea</taxon>
    </lineage>
</organism>
<dbReference type="OrthoDB" id="4068596at2759"/>